<dbReference type="Proteomes" id="UP000593565">
    <property type="component" value="Unassembled WGS sequence"/>
</dbReference>
<dbReference type="Gene3D" id="3.90.228.10">
    <property type="match status" value="1"/>
</dbReference>
<dbReference type="GO" id="GO:0005634">
    <property type="term" value="C:nucleus"/>
    <property type="evidence" value="ECO:0007669"/>
    <property type="project" value="UniProtKB-SubCell"/>
</dbReference>
<evidence type="ECO:0000259" key="11">
    <source>
        <dbReference type="PROSITE" id="PS51154"/>
    </source>
</evidence>
<keyword evidence="4 7" id="KW-0520">NAD</keyword>
<dbReference type="GO" id="GO:0003950">
    <property type="term" value="F:NAD+ poly-ADP-ribosyltransferase activity"/>
    <property type="evidence" value="ECO:0007669"/>
    <property type="project" value="UniProtKB-UniRule"/>
</dbReference>
<feature type="domain" description="PARP catalytic" evidence="10">
    <location>
        <begin position="1804"/>
        <end position="2007"/>
    </location>
</feature>
<dbReference type="GO" id="GO:0003714">
    <property type="term" value="F:transcription corepressor activity"/>
    <property type="evidence" value="ECO:0007669"/>
    <property type="project" value="TreeGrafter"/>
</dbReference>
<feature type="domain" description="Macro" evidence="11">
    <location>
        <begin position="801"/>
        <end position="988"/>
    </location>
</feature>
<dbReference type="InterPro" id="IPR037197">
    <property type="entry name" value="WWE_dom_sf"/>
</dbReference>
<keyword evidence="3 7" id="KW-0808">Transferase</keyword>
<dbReference type="InterPro" id="IPR043472">
    <property type="entry name" value="Macro_dom-like"/>
</dbReference>
<sequence>MEEKTLVLEGLPGDLDLVRPKLELYFKNKRKSGGEVMQIREYPEDKRKALLVYLLETDLNNVLQQGMHKIDFKAQGVVELTVKLLNGTKEKVKPRLLPRPKIETLKHVRSAQATTGEQSGSKVQKGNEENAKTKDLLISTMESVDKDILTMYFEQFTDKAEITKHGKNKWILQVANQSDVLTILEQKKHDLGLTVELYKEAGVAELWDPRHFILTGFKDSCQCKLISMFIGSCSPKAAHSWEIVDDERIVVTFKEDIDSKSFFEKCAAKNLQGMEIEASHLEFTDSVLVQGDMGSIITEDTLTLYFSNKKRSGGSDIKSLIWVNKQKSVVISFQDCHVPQEVVERKHHLCGKDLSTSLFYSSLQKALTGETPTCSDISTKTTMSPGEIALEMAVDKESLAAVRLGATWQGKAQREAQAFLNSYTTAEFPVEAEIWKKIAHDCFGFVTSDAEVNYMETKSKIAIVGLKTDVSALLDKIQNLVGDATAELEVERNTVEKVIPFDSKETLELVEKRVHAKLQNVKLTKNETNLTLQGLRDFVNTAERIVKQAQENVIVQHLNISVHLLEFLKSLDLKTFEQKHFVTSHIPALFLNDGELLAIVAEKEYIKAAEDKVKTILREEVIKLTPDVNPVINDENWVNFLNKIKVELSQSQDINIAPSETQIVICGFADVVANVSTKVKEYLKNKTPATEYIHLKSLQEVGFVDSCMKLSEIPEIRNHAVTIRSCRTMNSPRLKVTASKEIIQDVVIAVKKHLSSIFTEKQTYSKAGESKVILKNEANIQAKAKEWGCKAYISTQKSGPSKKYSHQINSYITLTVTEGDLQHFPADALICPMNNQLAFDNPIAQRFLEVAGSDIQAVGKKFQKEKQTLLAGDVVLGDPGNLNANSVIFTVLPQSGQQFTLASHYLKSAILNSLQKAESKNDTSIAMPIMGCETFGFSTKESCMAIREAILQFSNDQQNSPKNIKNIFLVDSDVKLLEDFNNIIAQLGFSNEKASATPTNTISKDQPKALNLKQASDTEVTVHGVTVSLKRGDITKETVDVIVNSNNKALDLNTGVSGAILKAAGQSVVDECKKHGHQKENGVVLTSGGKLSCKHIAQMVGPNNAADITTSVEKVLKLCETTMSATVAIPAIGTGKGGIGANDSIKAILAGVENHLTRSTSSSLQKITVVAFEQKILDAYCNYFKERNNKTAPTNMPANKVKIAGVWIEIKKGNIINESVRGIVNTTNKEMNLTTGVSGAIFRAAGSSVQEECKQHGPLKGDTAAVTSAGNLQCDFIIHMTGPHSTAEARLRVKNVLERCEEKQISTVSFPAVGTGGGGVKSVDAVIAMLQGIQDHLSQHSSTALRLIYVVADRDEVLKDFQQGLNQWSTRSQQDSDDNSEYEDEDGEYYYGSDEESLSSEQEEDDRNGNTEAIIGRVKVKVICGDITKEKTDAIVSSTNTNLNLSSGVSGAILKAAGQTVVDECTKLGVQPSDGVVLTTAGNLPIKNIVHMVGQTKEKEITNSMYKVLKKCEENKIQSVSFPALGTGAGNLAAAQVANAMMDALANFSIDSPVFLKTVQIVIFQSAMLSDFEDAMKKFKKISPKPSSVPIPKSTQQTGTSDSTKQKLCLATETAAVTFPVTNVDVYGTSSTDIAKVKKLLDDLVSDECTSVDVKSDHIAKLPEADNKAIVELSQGNQVHVLVAAKDKLIVSGKKEDVLDTVLKINSFLQAARDMEIRGGEERRLSKTLCWEVAEGETWVPLNSSISYELELAFHKKEQKYSYQDKGETFTVDFKEMKRVNTKGKTCKIKRTLFADSDTAIIQPPPTWTKMDGRDLQIIVLSPNTEEYKKIEKDFLRSSKHKDVAPVQVVQISRIQSQSQWQRYCVLKQAVDKKYPKQKNEQFLYHGTTKDICQKINKNGFNRSFCGRNAVVHGDGTYFAKEAWYSCYDQYSNPDEKGLKYIYRARVVTGSPCKSRSGMKEPDPLDPNNLNAGLYDCAVDDLQSPFIFVVFWDAGAYPDYLINFKNV</sequence>
<dbReference type="EMBL" id="JAAGNN010000007">
    <property type="protein sequence ID" value="KAF4086741.1"/>
    <property type="molecule type" value="Genomic_DNA"/>
</dbReference>
<feature type="domain" description="Macro" evidence="11">
    <location>
        <begin position="1407"/>
        <end position="1580"/>
    </location>
</feature>
<dbReference type="Gene3D" id="3.30.70.330">
    <property type="match status" value="2"/>
</dbReference>
<gene>
    <name evidence="12" type="ORF">AMELA_G00087870</name>
</gene>
<dbReference type="Pfam" id="PF02825">
    <property type="entry name" value="WWE"/>
    <property type="match status" value="1"/>
</dbReference>
<dbReference type="Pfam" id="PF23085">
    <property type="entry name" value="RRM_PARP14_3"/>
    <property type="match status" value="1"/>
</dbReference>
<evidence type="ECO:0000313" key="12">
    <source>
        <dbReference type="EMBL" id="KAF4086741.1"/>
    </source>
</evidence>
<dbReference type="SUPFAM" id="SSF117839">
    <property type="entry name" value="WWE domain"/>
    <property type="match status" value="1"/>
</dbReference>
<accession>A0A7J6AXR4</accession>
<feature type="domain" description="WWE" evidence="9">
    <location>
        <begin position="1716"/>
        <end position="1791"/>
    </location>
</feature>
<feature type="domain" description="Macro" evidence="11">
    <location>
        <begin position="1195"/>
        <end position="1369"/>
    </location>
</feature>
<dbReference type="GO" id="GO:0010629">
    <property type="term" value="P:negative regulation of gene expression"/>
    <property type="evidence" value="ECO:0007669"/>
    <property type="project" value="TreeGrafter"/>
</dbReference>
<dbReference type="SUPFAM" id="SSF56399">
    <property type="entry name" value="ADP-ribosylation"/>
    <property type="match status" value="1"/>
</dbReference>
<dbReference type="InterPro" id="IPR004170">
    <property type="entry name" value="WWE_dom"/>
</dbReference>
<evidence type="ECO:0000256" key="3">
    <source>
        <dbReference type="ARBA" id="ARBA00022679"/>
    </source>
</evidence>
<evidence type="ECO:0000259" key="9">
    <source>
        <dbReference type="PROSITE" id="PS50918"/>
    </source>
</evidence>
<dbReference type="EC" id="2.4.2.-" evidence="7"/>
<dbReference type="SMART" id="SM00506">
    <property type="entry name" value="A1pp"/>
    <property type="match status" value="4"/>
</dbReference>
<dbReference type="InterPro" id="IPR057051">
    <property type="entry name" value="PARP14_RPM_1"/>
</dbReference>
<feature type="region of interest" description="Disordered" evidence="8">
    <location>
        <begin position="1583"/>
        <end position="1604"/>
    </location>
</feature>
<dbReference type="InterPro" id="IPR002589">
    <property type="entry name" value="Macro_dom"/>
</dbReference>
<reference evidence="12 13" key="1">
    <citation type="submission" date="2020-02" db="EMBL/GenBank/DDBJ databases">
        <title>A chromosome-scale genome assembly of the black bullhead catfish (Ameiurus melas).</title>
        <authorList>
            <person name="Wen M."/>
            <person name="Zham M."/>
            <person name="Cabau C."/>
            <person name="Klopp C."/>
            <person name="Donnadieu C."/>
            <person name="Roques C."/>
            <person name="Bouchez O."/>
            <person name="Lampietro C."/>
            <person name="Jouanno E."/>
            <person name="Herpin A."/>
            <person name="Louis A."/>
            <person name="Berthelot C."/>
            <person name="Parey E."/>
            <person name="Roest-Crollius H."/>
            <person name="Braasch I."/>
            <person name="Postlethwait J."/>
            <person name="Robinson-Rechavi M."/>
            <person name="Echchiki A."/>
            <person name="Begum T."/>
            <person name="Montfort J."/>
            <person name="Schartl M."/>
            <person name="Bobe J."/>
            <person name="Guiguen Y."/>
        </authorList>
    </citation>
    <scope>NUCLEOTIDE SEQUENCE [LARGE SCALE GENOMIC DNA]</scope>
    <source>
        <strain evidence="12">M_S1</strain>
        <tissue evidence="12">Blood</tissue>
    </source>
</reference>
<comment type="caution">
    <text evidence="12">The sequence shown here is derived from an EMBL/GenBank/DDBJ whole genome shotgun (WGS) entry which is preliminary data.</text>
</comment>
<comment type="subcellular location">
    <subcellularLocation>
        <location evidence="1">Nucleus</location>
    </subcellularLocation>
</comment>
<organism evidence="12 13">
    <name type="scientific">Ameiurus melas</name>
    <name type="common">Black bullhead</name>
    <name type="synonym">Silurus melas</name>
    <dbReference type="NCBI Taxonomy" id="219545"/>
    <lineage>
        <taxon>Eukaryota</taxon>
        <taxon>Metazoa</taxon>
        <taxon>Chordata</taxon>
        <taxon>Craniata</taxon>
        <taxon>Vertebrata</taxon>
        <taxon>Euteleostomi</taxon>
        <taxon>Actinopterygii</taxon>
        <taxon>Neopterygii</taxon>
        <taxon>Teleostei</taxon>
        <taxon>Ostariophysi</taxon>
        <taxon>Siluriformes</taxon>
        <taxon>Ictaluridae</taxon>
        <taxon>Ameiurus</taxon>
    </lineage>
</organism>
<evidence type="ECO:0000256" key="1">
    <source>
        <dbReference type="ARBA" id="ARBA00004123"/>
    </source>
</evidence>
<evidence type="ECO:0000256" key="4">
    <source>
        <dbReference type="ARBA" id="ARBA00023027"/>
    </source>
</evidence>
<dbReference type="GO" id="GO:0005737">
    <property type="term" value="C:cytoplasm"/>
    <property type="evidence" value="ECO:0007669"/>
    <property type="project" value="TreeGrafter"/>
</dbReference>
<dbReference type="InterPro" id="IPR057043">
    <property type="entry name" value="PARP14_KH_2"/>
</dbReference>
<dbReference type="InterPro" id="IPR012677">
    <property type="entry name" value="Nucleotide-bd_a/b_plait_sf"/>
</dbReference>
<dbReference type="PANTHER" id="PTHR14453">
    <property type="entry name" value="PARP/ZINC FINGER CCCH TYPE DOMAIN CONTAINING PROTEIN"/>
    <property type="match status" value="1"/>
</dbReference>
<feature type="compositionally biased region" description="Low complexity" evidence="8">
    <location>
        <begin position="1584"/>
        <end position="1594"/>
    </location>
</feature>
<feature type="region of interest" description="Disordered" evidence="8">
    <location>
        <begin position="107"/>
        <end position="129"/>
    </location>
</feature>
<dbReference type="Pfam" id="PF23248">
    <property type="entry name" value="KH_PARP14_2"/>
    <property type="match status" value="1"/>
</dbReference>
<dbReference type="Pfam" id="PF23222">
    <property type="entry name" value="RRM_PARP14_1"/>
    <property type="match status" value="1"/>
</dbReference>
<name>A0A7J6AXR4_AMEME</name>
<evidence type="ECO:0000256" key="6">
    <source>
        <dbReference type="ARBA" id="ARBA00024347"/>
    </source>
</evidence>
<keyword evidence="5" id="KW-0539">Nucleus</keyword>
<evidence type="ECO:0000256" key="2">
    <source>
        <dbReference type="ARBA" id="ARBA00022676"/>
    </source>
</evidence>
<dbReference type="Gene3D" id="3.30.720.50">
    <property type="match status" value="1"/>
</dbReference>
<dbReference type="InterPro" id="IPR012317">
    <property type="entry name" value="Poly(ADP-ribose)pol_cat_dom"/>
</dbReference>
<feature type="domain" description="Macro" evidence="11">
    <location>
        <begin position="1014"/>
        <end position="1188"/>
    </location>
</feature>
<dbReference type="PROSITE" id="PS51059">
    <property type="entry name" value="PARP_CATALYTIC"/>
    <property type="match status" value="1"/>
</dbReference>
<dbReference type="PROSITE" id="PS50918">
    <property type="entry name" value="WWE"/>
    <property type="match status" value="1"/>
</dbReference>
<comment type="similarity">
    <text evidence="6">Belongs to the ARTD/PARP family.</text>
</comment>
<dbReference type="Pfam" id="PF00644">
    <property type="entry name" value="PARP"/>
    <property type="match status" value="1"/>
</dbReference>
<dbReference type="InterPro" id="IPR052056">
    <property type="entry name" value="Mono-ARTD/PARP"/>
</dbReference>
<feature type="compositionally biased region" description="Acidic residues" evidence="8">
    <location>
        <begin position="1375"/>
        <end position="1406"/>
    </location>
</feature>
<feature type="compositionally biased region" description="Polar residues" evidence="8">
    <location>
        <begin position="111"/>
        <end position="124"/>
    </location>
</feature>
<evidence type="ECO:0000313" key="13">
    <source>
        <dbReference type="Proteomes" id="UP000593565"/>
    </source>
</evidence>
<dbReference type="SUPFAM" id="SSF52949">
    <property type="entry name" value="Macro domain-like"/>
    <property type="match status" value="4"/>
</dbReference>
<evidence type="ECO:0000256" key="8">
    <source>
        <dbReference type="SAM" id="MobiDB-lite"/>
    </source>
</evidence>
<evidence type="ECO:0000259" key="10">
    <source>
        <dbReference type="PROSITE" id="PS51059"/>
    </source>
</evidence>
<dbReference type="Gene3D" id="3.40.220.10">
    <property type="entry name" value="Leucine Aminopeptidase, subunit E, domain 1"/>
    <property type="match status" value="4"/>
</dbReference>
<keyword evidence="2 7" id="KW-0328">Glycosyltransferase</keyword>
<dbReference type="PROSITE" id="PS51154">
    <property type="entry name" value="MACRO"/>
    <property type="match status" value="4"/>
</dbReference>
<proteinExistence type="inferred from homology"/>
<protein>
    <recommendedName>
        <fullName evidence="7">Poly [ADP-ribose] polymerase</fullName>
        <shortName evidence="7">PARP</shortName>
        <ecNumber evidence="7">2.4.2.-</ecNumber>
    </recommendedName>
</protein>
<keyword evidence="13" id="KW-1185">Reference proteome</keyword>
<dbReference type="PANTHER" id="PTHR14453:SF101">
    <property type="entry name" value="POLY [ADP-RIBOSE] POLYMERASE"/>
    <property type="match status" value="1"/>
</dbReference>
<evidence type="ECO:0000256" key="5">
    <source>
        <dbReference type="ARBA" id="ARBA00023242"/>
    </source>
</evidence>
<evidence type="ECO:0000256" key="7">
    <source>
        <dbReference type="RuleBase" id="RU362114"/>
    </source>
</evidence>
<dbReference type="Pfam" id="PF01661">
    <property type="entry name" value="Macro"/>
    <property type="match status" value="4"/>
</dbReference>
<feature type="region of interest" description="Disordered" evidence="8">
    <location>
        <begin position="1369"/>
        <end position="1411"/>
    </location>
</feature>